<gene>
    <name evidence="1" type="ORF">MNBD_BACTEROID04-615</name>
</gene>
<protein>
    <submittedName>
        <fullName evidence="1">Uncharacterized protein</fullName>
    </submittedName>
</protein>
<evidence type="ECO:0000313" key="1">
    <source>
        <dbReference type="EMBL" id="VAW27115.1"/>
    </source>
</evidence>
<organism evidence="1">
    <name type="scientific">hydrothermal vent metagenome</name>
    <dbReference type="NCBI Taxonomy" id="652676"/>
    <lineage>
        <taxon>unclassified sequences</taxon>
        <taxon>metagenomes</taxon>
        <taxon>ecological metagenomes</taxon>
    </lineage>
</organism>
<proteinExistence type="predicted"/>
<name>A0A3B0U868_9ZZZZ</name>
<accession>A0A3B0U868</accession>
<sequence>SIEEDLVKFAKKVENKFRKGKISAVVYSNGKKAISIKI</sequence>
<dbReference type="EMBL" id="UOER01000680">
    <property type="protein sequence ID" value="VAW27115.1"/>
    <property type="molecule type" value="Genomic_DNA"/>
</dbReference>
<reference evidence="1" key="1">
    <citation type="submission" date="2018-06" db="EMBL/GenBank/DDBJ databases">
        <authorList>
            <person name="Zhirakovskaya E."/>
        </authorList>
    </citation>
    <scope>NUCLEOTIDE SEQUENCE</scope>
</reference>
<dbReference type="AlphaFoldDB" id="A0A3B0U868"/>
<feature type="non-terminal residue" evidence="1">
    <location>
        <position position="1"/>
    </location>
</feature>